<evidence type="ECO:0000313" key="1">
    <source>
        <dbReference type="EMBL" id="JAH80467.1"/>
    </source>
</evidence>
<organism evidence="1">
    <name type="scientific">Anguilla anguilla</name>
    <name type="common">European freshwater eel</name>
    <name type="synonym">Muraena anguilla</name>
    <dbReference type="NCBI Taxonomy" id="7936"/>
    <lineage>
        <taxon>Eukaryota</taxon>
        <taxon>Metazoa</taxon>
        <taxon>Chordata</taxon>
        <taxon>Craniata</taxon>
        <taxon>Vertebrata</taxon>
        <taxon>Euteleostomi</taxon>
        <taxon>Actinopterygii</taxon>
        <taxon>Neopterygii</taxon>
        <taxon>Teleostei</taxon>
        <taxon>Anguilliformes</taxon>
        <taxon>Anguillidae</taxon>
        <taxon>Anguilla</taxon>
    </lineage>
</organism>
<name>A0A0E9VR31_ANGAN</name>
<sequence>MCIVTKKQWKYTHLIHEVTDMYAFNTILLLLHQYTWRTFCAVIGYKSTH</sequence>
<proteinExistence type="predicted"/>
<protein>
    <submittedName>
        <fullName evidence="1">Uncharacterized protein</fullName>
    </submittedName>
</protein>
<accession>A0A0E9VR31</accession>
<reference evidence="1" key="2">
    <citation type="journal article" date="2015" name="Fish Shellfish Immunol.">
        <title>Early steps in the European eel (Anguilla anguilla)-Vibrio vulnificus interaction in the gills: Role of the RtxA13 toxin.</title>
        <authorList>
            <person name="Callol A."/>
            <person name="Pajuelo D."/>
            <person name="Ebbesson L."/>
            <person name="Teles M."/>
            <person name="MacKenzie S."/>
            <person name="Amaro C."/>
        </authorList>
    </citation>
    <scope>NUCLEOTIDE SEQUENCE</scope>
</reference>
<reference evidence="1" key="1">
    <citation type="submission" date="2014-11" db="EMBL/GenBank/DDBJ databases">
        <authorList>
            <person name="Amaro Gonzalez C."/>
        </authorList>
    </citation>
    <scope>NUCLEOTIDE SEQUENCE</scope>
</reference>
<dbReference type="AlphaFoldDB" id="A0A0E9VR31"/>
<dbReference type="EMBL" id="GBXM01028110">
    <property type="protein sequence ID" value="JAH80467.1"/>
    <property type="molecule type" value="Transcribed_RNA"/>
</dbReference>